<dbReference type="Proteomes" id="UP001431199">
    <property type="component" value="Unassembled WGS sequence"/>
</dbReference>
<dbReference type="PANTHER" id="PTHR33705">
    <property type="entry name" value="PHOSPHOCARRIER PROTEIN HPR"/>
    <property type="match status" value="1"/>
</dbReference>
<organism evidence="7 8">
    <name type="scientific">Eubacterium album</name>
    <dbReference type="NCBI Taxonomy" id="2978477"/>
    <lineage>
        <taxon>Bacteria</taxon>
        <taxon>Bacillati</taxon>
        <taxon>Bacillota</taxon>
        <taxon>Clostridia</taxon>
        <taxon>Eubacteriales</taxon>
        <taxon>Eubacteriaceae</taxon>
        <taxon>Eubacterium</taxon>
    </lineage>
</organism>
<keyword evidence="8" id="KW-1185">Reference proteome</keyword>
<accession>A0ABT2LXE5</accession>
<proteinExistence type="predicted"/>
<dbReference type="PRINTS" id="PR00107">
    <property type="entry name" value="PHOSPHOCPHPR"/>
</dbReference>
<evidence type="ECO:0000256" key="4">
    <source>
        <dbReference type="ARBA" id="ARBA00022490"/>
    </source>
</evidence>
<evidence type="ECO:0000259" key="6">
    <source>
        <dbReference type="PROSITE" id="PS51350"/>
    </source>
</evidence>
<dbReference type="InterPro" id="IPR035895">
    <property type="entry name" value="HPr-like_sf"/>
</dbReference>
<evidence type="ECO:0000313" key="7">
    <source>
        <dbReference type="EMBL" id="MCT7397964.1"/>
    </source>
</evidence>
<evidence type="ECO:0000256" key="3">
    <source>
        <dbReference type="ARBA" id="ARBA00020422"/>
    </source>
</evidence>
<evidence type="ECO:0000256" key="2">
    <source>
        <dbReference type="ARBA" id="ARBA00004496"/>
    </source>
</evidence>
<keyword evidence="4" id="KW-0963">Cytoplasm</keyword>
<comment type="caution">
    <text evidence="7">The sequence shown here is derived from an EMBL/GenBank/DDBJ whole genome shotgun (WGS) entry which is preliminary data.</text>
</comment>
<dbReference type="NCBIfam" id="TIGR01003">
    <property type="entry name" value="PTS_HPr_family"/>
    <property type="match status" value="1"/>
</dbReference>
<sequence>MIQIDHIISCIDGLHARPAAELANIASEYAIEVYINKDGKIANIKNITEVVGLCAKYGQKISILINGDNEKKSLKTIKKYIEEKL</sequence>
<dbReference type="EMBL" id="JAODBU010000002">
    <property type="protein sequence ID" value="MCT7397964.1"/>
    <property type="molecule type" value="Genomic_DNA"/>
</dbReference>
<name>A0ABT2LXE5_9FIRM</name>
<dbReference type="PROSITE" id="PS00369">
    <property type="entry name" value="PTS_HPR_HIS"/>
    <property type="match status" value="1"/>
</dbReference>
<evidence type="ECO:0000256" key="5">
    <source>
        <dbReference type="ARBA" id="ARBA00022683"/>
    </source>
</evidence>
<dbReference type="InterPro" id="IPR001020">
    <property type="entry name" value="PTS_HPr_His_P_site"/>
</dbReference>
<dbReference type="PROSITE" id="PS51350">
    <property type="entry name" value="PTS_HPR_DOM"/>
    <property type="match status" value="1"/>
</dbReference>
<evidence type="ECO:0000256" key="1">
    <source>
        <dbReference type="ARBA" id="ARBA00003681"/>
    </source>
</evidence>
<comment type="function">
    <text evidence="1">General (non sugar-specific) component of the phosphoenolpyruvate-dependent sugar phosphotransferase system (sugar PTS). This major carbohydrate active-transport system catalyzes the phosphorylation of incoming sugar substrates concomitantly with their translocation across the cell membrane. The phosphoryl group from phosphoenolpyruvate (PEP) is transferred to the phosphoryl carrier protein HPr by enzyme I. Phospho-HPr then transfers it to the PTS EIIA domain.</text>
</comment>
<dbReference type="RefSeq" id="WP_117909733.1">
    <property type="nucleotide sequence ID" value="NZ_JAODBU010000002.1"/>
</dbReference>
<dbReference type="InterPro" id="IPR000032">
    <property type="entry name" value="HPr-like"/>
</dbReference>
<reference evidence="7" key="1">
    <citation type="submission" date="2022-09" db="EMBL/GenBank/DDBJ databases">
        <title>Eubacterium sp. LFL-14 isolated from human feces.</title>
        <authorList>
            <person name="Liu F."/>
        </authorList>
    </citation>
    <scope>NUCLEOTIDE SEQUENCE</scope>
    <source>
        <strain evidence="7">LFL-14</strain>
    </source>
</reference>
<dbReference type="InterPro" id="IPR050399">
    <property type="entry name" value="HPr"/>
</dbReference>
<keyword evidence="5" id="KW-0598">Phosphotransferase system</keyword>
<feature type="domain" description="HPr" evidence="6">
    <location>
        <begin position="1"/>
        <end position="85"/>
    </location>
</feature>
<dbReference type="SUPFAM" id="SSF55594">
    <property type="entry name" value="HPr-like"/>
    <property type="match status" value="1"/>
</dbReference>
<evidence type="ECO:0000313" key="8">
    <source>
        <dbReference type="Proteomes" id="UP001431199"/>
    </source>
</evidence>
<dbReference type="Pfam" id="PF00381">
    <property type="entry name" value="PTS-HPr"/>
    <property type="match status" value="1"/>
</dbReference>
<gene>
    <name evidence="7" type="ORF">N5B56_02520</name>
</gene>
<comment type="subcellular location">
    <subcellularLocation>
        <location evidence="2">Cytoplasm</location>
    </subcellularLocation>
</comment>
<dbReference type="Gene3D" id="3.30.1340.10">
    <property type="entry name" value="HPr-like"/>
    <property type="match status" value="1"/>
</dbReference>
<dbReference type="PANTHER" id="PTHR33705:SF2">
    <property type="entry name" value="PHOSPHOCARRIER PROTEIN NPR"/>
    <property type="match status" value="1"/>
</dbReference>
<protein>
    <recommendedName>
        <fullName evidence="3">Phosphocarrier protein HPr</fullName>
    </recommendedName>
</protein>
<dbReference type="CDD" id="cd00367">
    <property type="entry name" value="PTS-HPr_like"/>
    <property type="match status" value="1"/>
</dbReference>